<dbReference type="EMBL" id="CP090569">
    <property type="protein sequence ID" value="USF88215.1"/>
    <property type="molecule type" value="Genomic_DNA"/>
</dbReference>
<feature type="chain" id="PRO_5039935102" evidence="1">
    <location>
        <begin position="19"/>
        <end position="785"/>
    </location>
</feature>
<gene>
    <name evidence="2" type="ORF">L0Y14_02960</name>
</gene>
<dbReference type="GO" id="GO:0016853">
    <property type="term" value="F:isomerase activity"/>
    <property type="evidence" value="ECO:0007669"/>
    <property type="project" value="UniProtKB-KW"/>
</dbReference>
<dbReference type="InterPro" id="IPR010706">
    <property type="entry name" value="Fatty_acid_cis-trans_isomerase"/>
</dbReference>
<evidence type="ECO:0000313" key="2">
    <source>
        <dbReference type="EMBL" id="USF88215.1"/>
    </source>
</evidence>
<keyword evidence="3" id="KW-1185">Reference proteome</keyword>
<protein>
    <submittedName>
        <fullName evidence="2">Fatty acid cis/trans isomerase</fullName>
    </submittedName>
</protein>
<reference evidence="2" key="1">
    <citation type="journal article" date="2022" name="Mol. Ecol. Resour.">
        <title>The complete and closed genome of the facultative generalist Candidatus Endoriftia persephone from deep-sea hydrothermal vents.</title>
        <authorList>
            <person name="de Oliveira A.L."/>
            <person name="Srivastava A."/>
            <person name="Espada-Hinojosa S."/>
            <person name="Bright M."/>
        </authorList>
    </citation>
    <scope>NUCLEOTIDE SEQUENCE</scope>
    <source>
        <strain evidence="2">Tica-EPR-9o50.N</strain>
    </source>
</reference>
<dbReference type="PROSITE" id="PS51257">
    <property type="entry name" value="PROKAR_LIPOPROTEIN"/>
    <property type="match status" value="1"/>
</dbReference>
<name>A0A9J6ZZW0_9GAMM</name>
<feature type="signal peptide" evidence="1">
    <location>
        <begin position="1"/>
        <end position="18"/>
    </location>
</feature>
<dbReference type="KEGG" id="eps:L0Y14_02960"/>
<organism evidence="2 3">
    <name type="scientific">Candidatus Endoriftia persephonae</name>
    <dbReference type="NCBI Taxonomy" id="393765"/>
    <lineage>
        <taxon>Bacteria</taxon>
        <taxon>Pseudomonadati</taxon>
        <taxon>Pseudomonadota</taxon>
        <taxon>Gammaproteobacteria</taxon>
        <taxon>Chromatiales</taxon>
        <taxon>Sedimenticolaceae</taxon>
        <taxon>Candidatus Endoriftia</taxon>
    </lineage>
</organism>
<keyword evidence="1" id="KW-0732">Signal</keyword>
<sequence length="785" mass="90825">MAVRYFWLLLLISLSLSACNPLTRELADRPDLSLYFMEILATAEQGEPVDYQHEVKPLLERRCVVCHGYYDAPCQLKLSAYEGITRGASKQEVYDGTRLISANVTRLFIDAQTPQQWREKEFHAVINEGQGNSLGNLENSLIAGMLALKRLHPMPAGRRLPDSFDLKLNRDQQCASRQEFADFTAEHPLWGMPYGVPGLADEEYGVLMRWLAQGAQGDDRVVLNPQQQVRVSRWETFLNGRSLQQQLMSRYLFEHLFIGDLYFDEMPSGVWFRLVRSRTPSGAPIAIIPSRRPFDDPGVKRFYYRLQPVRTSILAKTHLPYALSPARMQRWQQLFLGDGYRVDALPGYGSRFAANPFKTFQAIPVKSRYLFLLDDARHFISGFIKGPVCRGQVALNVINDHFWLFFLDPDNPIIDYDADRVLADMGERLRLPSGESSDALLLVNWLEYWQRHESYLAAKRDYLRQRFDDSEDINLDLVWDGERHNPNAALTVFRHFDSASVVEGLVGERSQSAWLISYNLLERIHYLLVAGFDVYGNLGHQLNTRLYMDYLRMDGEFNFLMLLPRQEREKKWRHWYRDAHDKVREFIDQQQLNFDQESGINYLSDDPMQELLAMLRRRLGGADASKYRLQPESTDYVERQLQRLTHLQGLPVIHLPQMALLSVVGGNAGLHLYTLLRNNAHSNIAHIFREQQRRLPQEDTLSVSRGVVGAYPNLLLRVESSRLAGFVDEIAAMRDQADYRALLDRYGVRRTSADFWLHSDRLHAAYRQQEPIEAGLFDFNRLDND</sequence>
<accession>A0A9J6ZZW0</accession>
<dbReference type="Pfam" id="PF06934">
    <property type="entry name" value="CTI"/>
    <property type="match status" value="1"/>
</dbReference>
<evidence type="ECO:0000256" key="1">
    <source>
        <dbReference type="SAM" id="SignalP"/>
    </source>
</evidence>
<dbReference type="RefSeq" id="WP_006473679.1">
    <property type="nucleotide sequence ID" value="NZ_CP090569.1"/>
</dbReference>
<dbReference type="AlphaFoldDB" id="A0A9J6ZZW0"/>
<proteinExistence type="predicted"/>
<evidence type="ECO:0000313" key="3">
    <source>
        <dbReference type="Proteomes" id="UP001056649"/>
    </source>
</evidence>
<keyword evidence="2" id="KW-0413">Isomerase</keyword>
<dbReference type="Proteomes" id="UP001056649">
    <property type="component" value="Chromosome"/>
</dbReference>